<gene>
    <name evidence="1" type="ORF">MPUL_02510</name>
</gene>
<accession>A0A7I7UDS8</accession>
<sequence length="190" mass="19462">MTALKDIGSVLGGAAVIAATVGLTAGLAPASAAPQQSPGVTLTLRGADPAVQGNLLFWIQGVFPMSEGSARDRIDNLGSSGGMDYIVFADDPGEPDSRIGPPHGFIGAPGPPGGYLYAGQAGIHFGRHLSIPEHLLNEDKCFDDGSVGCTTGRRIDEIYVSARFVQSGTGSLLAYTNPVSAQFDEISGGM</sequence>
<dbReference type="Proteomes" id="UP000467252">
    <property type="component" value="Chromosome"/>
</dbReference>
<name>A0A7I7UDS8_MYCPV</name>
<dbReference type="RefSeq" id="WP_163896670.1">
    <property type="nucleotide sequence ID" value="NZ_AP022599.1"/>
</dbReference>
<protein>
    <submittedName>
        <fullName evidence="1">Uncharacterized protein</fullName>
    </submittedName>
</protein>
<evidence type="ECO:0000313" key="1">
    <source>
        <dbReference type="EMBL" id="BBY79093.1"/>
    </source>
</evidence>
<dbReference type="EMBL" id="AP022599">
    <property type="protein sequence ID" value="BBY79093.1"/>
    <property type="molecule type" value="Genomic_DNA"/>
</dbReference>
<dbReference type="AlphaFoldDB" id="A0A7I7UDS8"/>
<evidence type="ECO:0000313" key="2">
    <source>
        <dbReference type="Proteomes" id="UP000467252"/>
    </source>
</evidence>
<organism evidence="1 2">
    <name type="scientific">Mycolicibacterium pulveris</name>
    <name type="common">Mycobacterium pulveris</name>
    <dbReference type="NCBI Taxonomy" id="36813"/>
    <lineage>
        <taxon>Bacteria</taxon>
        <taxon>Bacillati</taxon>
        <taxon>Actinomycetota</taxon>
        <taxon>Actinomycetes</taxon>
        <taxon>Mycobacteriales</taxon>
        <taxon>Mycobacteriaceae</taxon>
        <taxon>Mycolicibacterium</taxon>
    </lineage>
</organism>
<keyword evidence="2" id="KW-1185">Reference proteome</keyword>
<proteinExistence type="predicted"/>
<reference evidence="1 2" key="1">
    <citation type="journal article" date="2019" name="Emerg. Microbes Infect.">
        <title>Comprehensive subspecies identification of 175 nontuberculous mycobacteria species based on 7547 genomic profiles.</title>
        <authorList>
            <person name="Matsumoto Y."/>
            <person name="Kinjo T."/>
            <person name="Motooka D."/>
            <person name="Nabeya D."/>
            <person name="Jung N."/>
            <person name="Uechi K."/>
            <person name="Horii T."/>
            <person name="Iida T."/>
            <person name="Fujita J."/>
            <person name="Nakamura S."/>
        </authorList>
    </citation>
    <scope>NUCLEOTIDE SEQUENCE [LARGE SCALE GENOMIC DNA]</scope>
    <source>
        <strain evidence="1 2">JCM 6370</strain>
    </source>
</reference>